<sequence length="179" mass="19981">MKEIIRADLFRYEGSTTISKGKRNPGFRYMYYLRKASQYKKMSAFGLYYYFILKRLGYRYGFQIPVKTSIGEGFYIGHFGTIVINENAKIGKNCNIAHLTTIGQANRGKHKGCPTIGDNVWIGTGCVIAGKINIGSNVLIAPNSFVNMDIPGNSIVIGNPAKIIKKENPTEGYINNILR</sequence>
<dbReference type="InterPro" id="IPR011004">
    <property type="entry name" value="Trimer_LpxA-like_sf"/>
</dbReference>
<dbReference type="RefSeq" id="WP_129018166.1">
    <property type="nucleotide sequence ID" value="NZ_SDDZ01000009.1"/>
</dbReference>
<reference evidence="4 5" key="1">
    <citation type="submission" date="2019-01" db="EMBL/GenBank/DDBJ databases">
        <title>Genome sequence of the Antarctic species Gelidibacter gilvus ACAM 158(T).</title>
        <authorList>
            <person name="Bowman J.P."/>
        </authorList>
    </citation>
    <scope>NUCLEOTIDE SEQUENCE [LARGE SCALE GENOMIC DNA]</scope>
    <source>
        <strain evidence="4 5">IC158</strain>
    </source>
</reference>
<evidence type="ECO:0000313" key="4">
    <source>
        <dbReference type="EMBL" id="RXJ45964.1"/>
    </source>
</evidence>
<gene>
    <name evidence="4" type="ORF">ESZ48_14210</name>
</gene>
<dbReference type="SUPFAM" id="SSF51161">
    <property type="entry name" value="Trimeric LpxA-like enzymes"/>
    <property type="match status" value="1"/>
</dbReference>
<proteinExistence type="inferred from homology"/>
<dbReference type="AlphaFoldDB" id="A0A4Q0XFW1"/>
<dbReference type="InterPro" id="IPR001451">
    <property type="entry name" value="Hexapep"/>
</dbReference>
<keyword evidence="2 4" id="KW-0808">Transferase</keyword>
<keyword evidence="3" id="KW-0012">Acyltransferase</keyword>
<dbReference type="InterPro" id="IPR045304">
    <property type="entry name" value="LbH_SAT"/>
</dbReference>
<dbReference type="OrthoDB" id="9814490at2"/>
<evidence type="ECO:0000256" key="2">
    <source>
        <dbReference type="ARBA" id="ARBA00022679"/>
    </source>
</evidence>
<dbReference type="CDD" id="cd03354">
    <property type="entry name" value="LbH_SAT"/>
    <property type="match status" value="1"/>
</dbReference>
<accession>A0A4Q0XFW1</accession>
<protein>
    <submittedName>
        <fullName evidence="4">Serine acetyltransferase</fullName>
    </submittedName>
</protein>
<comment type="similarity">
    <text evidence="1">Belongs to the transferase hexapeptide repeat family.</text>
</comment>
<name>A0A4Q0XFW1_9FLAO</name>
<dbReference type="Gene3D" id="2.160.10.10">
    <property type="entry name" value="Hexapeptide repeat proteins"/>
    <property type="match status" value="1"/>
</dbReference>
<evidence type="ECO:0000313" key="5">
    <source>
        <dbReference type="Proteomes" id="UP000289792"/>
    </source>
</evidence>
<dbReference type="PANTHER" id="PTHR42811">
    <property type="entry name" value="SERINE ACETYLTRANSFERASE"/>
    <property type="match status" value="1"/>
</dbReference>
<keyword evidence="5" id="KW-1185">Reference proteome</keyword>
<evidence type="ECO:0000256" key="1">
    <source>
        <dbReference type="ARBA" id="ARBA00007274"/>
    </source>
</evidence>
<dbReference type="GO" id="GO:0016746">
    <property type="term" value="F:acyltransferase activity"/>
    <property type="evidence" value="ECO:0007669"/>
    <property type="project" value="UniProtKB-KW"/>
</dbReference>
<evidence type="ECO:0000256" key="3">
    <source>
        <dbReference type="ARBA" id="ARBA00023315"/>
    </source>
</evidence>
<dbReference type="Pfam" id="PF00132">
    <property type="entry name" value="Hexapep"/>
    <property type="match status" value="1"/>
</dbReference>
<dbReference type="Proteomes" id="UP000289792">
    <property type="component" value="Unassembled WGS sequence"/>
</dbReference>
<comment type="caution">
    <text evidence="4">The sequence shown here is derived from an EMBL/GenBank/DDBJ whole genome shotgun (WGS) entry which is preliminary data.</text>
</comment>
<dbReference type="EMBL" id="SDDZ01000009">
    <property type="protein sequence ID" value="RXJ45964.1"/>
    <property type="molecule type" value="Genomic_DNA"/>
</dbReference>
<organism evidence="4 5">
    <name type="scientific">Gelidibacter gilvus</name>
    <dbReference type="NCBI Taxonomy" id="59602"/>
    <lineage>
        <taxon>Bacteria</taxon>
        <taxon>Pseudomonadati</taxon>
        <taxon>Bacteroidota</taxon>
        <taxon>Flavobacteriia</taxon>
        <taxon>Flavobacteriales</taxon>
        <taxon>Flavobacteriaceae</taxon>
        <taxon>Gelidibacter</taxon>
    </lineage>
</organism>